<dbReference type="InterPro" id="IPR050300">
    <property type="entry name" value="GDXG_lipolytic_enzyme"/>
</dbReference>
<comment type="caution">
    <text evidence="3">The sequence shown here is derived from an EMBL/GenBank/DDBJ whole genome shotgun (WGS) entry which is preliminary data.</text>
</comment>
<dbReference type="Gene3D" id="3.40.50.1820">
    <property type="entry name" value="alpha/beta hydrolase"/>
    <property type="match status" value="1"/>
</dbReference>
<dbReference type="InterPro" id="IPR013094">
    <property type="entry name" value="AB_hydrolase_3"/>
</dbReference>
<dbReference type="EMBL" id="BAAAON010000001">
    <property type="protein sequence ID" value="GAA2173075.1"/>
    <property type="molecule type" value="Genomic_DNA"/>
</dbReference>
<dbReference type="PANTHER" id="PTHR48081:SF8">
    <property type="entry name" value="ALPHA_BETA HYDROLASE FOLD-3 DOMAIN-CONTAINING PROTEIN-RELATED"/>
    <property type="match status" value="1"/>
</dbReference>
<dbReference type="Proteomes" id="UP001500974">
    <property type="component" value="Unassembled WGS sequence"/>
</dbReference>
<organism evidence="3 4">
    <name type="scientific">Arthrobacter parietis</name>
    <dbReference type="NCBI Taxonomy" id="271434"/>
    <lineage>
        <taxon>Bacteria</taxon>
        <taxon>Bacillati</taxon>
        <taxon>Actinomycetota</taxon>
        <taxon>Actinomycetes</taxon>
        <taxon>Micrococcales</taxon>
        <taxon>Micrococcaceae</taxon>
        <taxon>Arthrobacter</taxon>
    </lineage>
</organism>
<keyword evidence="1 3" id="KW-0378">Hydrolase</keyword>
<keyword evidence="4" id="KW-1185">Reference proteome</keyword>
<dbReference type="GO" id="GO:0016787">
    <property type="term" value="F:hydrolase activity"/>
    <property type="evidence" value="ECO:0007669"/>
    <property type="project" value="UniProtKB-KW"/>
</dbReference>
<dbReference type="PANTHER" id="PTHR48081">
    <property type="entry name" value="AB HYDROLASE SUPERFAMILY PROTEIN C4A8.06C"/>
    <property type="match status" value="1"/>
</dbReference>
<dbReference type="RefSeq" id="WP_346027402.1">
    <property type="nucleotide sequence ID" value="NZ_BAAAON010000001.1"/>
</dbReference>
<feature type="domain" description="Alpha/beta hydrolase fold-3" evidence="2">
    <location>
        <begin position="98"/>
        <end position="305"/>
    </location>
</feature>
<dbReference type="InterPro" id="IPR029058">
    <property type="entry name" value="AB_hydrolase_fold"/>
</dbReference>
<protein>
    <submittedName>
        <fullName evidence="3">Alpha/beta hydrolase</fullName>
    </submittedName>
</protein>
<evidence type="ECO:0000313" key="3">
    <source>
        <dbReference type="EMBL" id="GAA2173075.1"/>
    </source>
</evidence>
<dbReference type="SUPFAM" id="SSF53474">
    <property type="entry name" value="alpha/beta-Hydrolases"/>
    <property type="match status" value="1"/>
</dbReference>
<dbReference type="Pfam" id="PF07859">
    <property type="entry name" value="Abhydrolase_3"/>
    <property type="match status" value="1"/>
</dbReference>
<evidence type="ECO:0000313" key="4">
    <source>
        <dbReference type="Proteomes" id="UP001500974"/>
    </source>
</evidence>
<accession>A0ABN3APD5</accession>
<reference evidence="3 4" key="1">
    <citation type="journal article" date="2019" name="Int. J. Syst. Evol. Microbiol.">
        <title>The Global Catalogue of Microorganisms (GCM) 10K type strain sequencing project: providing services to taxonomists for standard genome sequencing and annotation.</title>
        <authorList>
            <consortium name="The Broad Institute Genomics Platform"/>
            <consortium name="The Broad Institute Genome Sequencing Center for Infectious Disease"/>
            <person name="Wu L."/>
            <person name="Ma J."/>
        </authorList>
    </citation>
    <scope>NUCLEOTIDE SEQUENCE [LARGE SCALE GENOMIC DNA]</scope>
    <source>
        <strain evidence="3 4">JCM 14917</strain>
    </source>
</reference>
<evidence type="ECO:0000256" key="1">
    <source>
        <dbReference type="ARBA" id="ARBA00022801"/>
    </source>
</evidence>
<evidence type="ECO:0000259" key="2">
    <source>
        <dbReference type="Pfam" id="PF07859"/>
    </source>
</evidence>
<proteinExistence type="predicted"/>
<name>A0ABN3APD5_9MICC</name>
<sequence length="333" mass="35739">MTDTLRDRDHGLGQHQEQVCERTFQARVDPELLGGLAYSKALPPPTTVEELVRFRCRAAELVPAFDQSATSVMLLKHDGPVPLWSYTPPGGGPFAAIYWIHGGGMISGSLRADQPYCTALAEATGCVVIAVEYRLAPEYPHPVPVEDSYAGLEWAVAHSAELRIDPQRLAIGGSSAGGGIAASVALAARDRGGPQLAFQYLMYPMLDDAQISPSSREFAGIPTWSRERNAFAWQCLLGSSAGSASGSPYAAPAQAADLAGLPPAMIQVGELDLFRDEDVEYASRLLQAGVPTELHLYPGAYHGFELVSPEASVSRQAMADRNRALVRILHQQS</sequence>
<gene>
    <name evidence="3" type="ORF">GCM10009784_06010</name>
</gene>